<evidence type="ECO:0000259" key="4">
    <source>
        <dbReference type="Pfam" id="PF23099"/>
    </source>
</evidence>
<dbReference type="InterPro" id="IPR052575">
    <property type="entry name" value="SSU_processome_comp_20"/>
</dbReference>
<dbReference type="InterPro" id="IPR046523">
    <property type="entry name" value="UTP20_dom"/>
</dbReference>
<comment type="caution">
    <text evidence="5">The sequence shown here is derived from an EMBL/GenBank/DDBJ whole genome shotgun (WGS) entry which is preliminary data.</text>
</comment>
<dbReference type="InterPro" id="IPR016024">
    <property type="entry name" value="ARM-type_fold"/>
</dbReference>
<reference evidence="5" key="1">
    <citation type="journal article" date="2021" name="IMA Fungus">
        <title>Genomic characterization of three marine fungi, including Emericellopsis atlantica sp. nov. with signatures of a generalist lifestyle and marine biomass degradation.</title>
        <authorList>
            <person name="Hagestad O.C."/>
            <person name="Hou L."/>
            <person name="Andersen J.H."/>
            <person name="Hansen E.H."/>
            <person name="Altermark B."/>
            <person name="Li C."/>
            <person name="Kuhnert E."/>
            <person name="Cox R.J."/>
            <person name="Crous P.W."/>
            <person name="Spatafora J.W."/>
            <person name="Lail K."/>
            <person name="Amirebrahimi M."/>
            <person name="Lipzen A."/>
            <person name="Pangilinan J."/>
            <person name="Andreopoulos W."/>
            <person name="Hayes R.D."/>
            <person name="Ng V."/>
            <person name="Grigoriev I.V."/>
            <person name="Jackson S.A."/>
            <person name="Sutton T.D.S."/>
            <person name="Dobson A.D.W."/>
            <person name="Rama T."/>
        </authorList>
    </citation>
    <scope>NUCLEOTIDE SEQUENCE</scope>
    <source>
        <strain evidence="5">TRa3180A</strain>
    </source>
</reference>
<protein>
    <recommendedName>
        <fullName evidence="7">ARM repeat superfamily protein</fullName>
    </recommendedName>
</protein>
<feature type="region of interest" description="Disordered" evidence="1">
    <location>
        <begin position="1048"/>
        <end position="1067"/>
    </location>
</feature>
<evidence type="ECO:0008006" key="7">
    <source>
        <dbReference type="Google" id="ProtNLM"/>
    </source>
</evidence>
<evidence type="ECO:0000313" key="5">
    <source>
        <dbReference type="EMBL" id="KAG9246590.1"/>
    </source>
</evidence>
<keyword evidence="6" id="KW-1185">Reference proteome</keyword>
<dbReference type="Pfam" id="PF23099">
    <property type="entry name" value="UTP20_C"/>
    <property type="match status" value="1"/>
</dbReference>
<dbReference type="InterPro" id="IPR011430">
    <property type="entry name" value="UTP20_N"/>
</dbReference>
<dbReference type="Pfam" id="PF07539">
    <property type="entry name" value="UTP20_N"/>
    <property type="match status" value="1"/>
</dbReference>
<dbReference type="PANTHER" id="PTHR17695">
    <property type="entry name" value="SMALL SUBUNIT PROCESSOME COMPONENT 20 HOMOLOG"/>
    <property type="match status" value="1"/>
</dbReference>
<dbReference type="PANTHER" id="PTHR17695:SF11">
    <property type="entry name" value="SMALL SUBUNIT PROCESSOME COMPONENT 20 HOMOLOG"/>
    <property type="match status" value="1"/>
</dbReference>
<dbReference type="SUPFAM" id="SSF48371">
    <property type="entry name" value="ARM repeat"/>
    <property type="match status" value="3"/>
</dbReference>
<feature type="domain" description="U3 small nucleolar RNA-associated protein 20 N-terminal" evidence="2">
    <location>
        <begin position="824"/>
        <end position="1444"/>
    </location>
</feature>
<feature type="region of interest" description="Disordered" evidence="1">
    <location>
        <begin position="2511"/>
        <end position="2557"/>
    </location>
</feature>
<accession>A0A9P7Z7W9</accession>
<dbReference type="Pfam" id="PF20416">
    <property type="entry name" value="UTP20"/>
    <property type="match status" value="1"/>
</dbReference>
<sequence>MPVKSGRIIKTKKTKGGTQHQKNHRWESFASKESKLHSLAPIRRVRRQDTAEEDLSTSTSYLKSGLERWQELNTSEDFLNLNHELQPLCDSLPQILHFEDKIMDLLSIYLQKYTTDKFAGEAMSFLVQKAAAPANRALALPLIVGHAKIDLMSIQRTRQSSLYYHGLMTLFAQAIKGHRLDERSGGSVHTSGPEVLRALFAALDESDLGSTDETSWKNVINGVLTSVVHHTDSSTFKGILEVLLDIAIAAEGTFAKEKSLPNLQRLLLSTRMMGIAAGVRKGSRVEHWSPLLQKLSSSLKLLQKESVLVLRYGSVVDIWQSFVLSVAISIQYAPLESLIPCSSKFMECLTKDPFANCFLPFCSYISESAPEKYRSLVKPFFEKFVVAHWSDADNGDTLCVLLPKMVQSGALPDNHKNAGFRLPQSWQDQIVSKFEGLEVKPFPEQVSAALYDPDPSKWVDRCLPKYNALLDVLNCTSVHLSTNPRIAEILLRKLKLALRPDFSAAPEEAHFIVGRGFSAILRMNKGVGGIDKSLRPLLHAKVADYGRLPDFLQALLAYEKSIPQTQVELVKLENESVITTLVSNLSTASKELRLLSLRLLEHFHNLEHISPSESISLMIRVEQTPLDLESGRVASMCIRKLATLYSGIPNGSWLRQTITAFCFGMLTVKFSQLWDDASVTLSQISQALDGEKAVAELAFTWLDSPSWKPAPYKPEAAWNPGLTDFECSNMMKLDQLAETSTLRVTKARDAMLQSFAQAQQSVDGIPPTARSQALRLLSAAPALAEKRSRKLVPMFLSWADRKDIDGDEDLVDTDVDSDSVPNDWSRQDQKSLLDLFGSFTNSRSLYRSDDVYQAMLQLLVSGDLEIQKSALKAVLTWKYLGIKPYEENLLRLLDEDRFKEEVSILLEHPTNEIASLQGQTLVKAEHRAELNPVLLRLLYGRIISRRGIASGRQGPEARRLTVLRSLSIEDFKAFLDIALGDLTKALAADKLADEIHDTELMSASRQTGLMNMVEAVVKELGTNVKPLTEQIVGAVMYCLVYSSRQLHSEPDSDEEEPSGDADTLPRQSNLNKLRTVRRAALKCLNLLFVNAGPNFDWSSHVGVIVQDVIAPRLYKLPIETAEGISGLLRLFYHWSDSATTVAFLMENQLILPKVAECLSPPKSKDEVKKFVLSIIGNLVKLANAEAGTIVKETILSPNMDHFLTHIGVVLRSKVDISKDLLEACVETVSELAPLVSTSTQAHSLVSVSIFLLDQPSRRVPPKTKGGLLRILEHFVPLYDLQNDDQLKDTLYTTVTRLFGFFTDRASREVLSRVLMVYSAKEPIIAEVAQLCMDLNSFSEGSKAQLGRGADNEPDFDRRVKAYNTINAKREKSFSPRQWTPLLYNMLFYIRNDEALSVLSMNSSDSIRQFIDTAAACASTGEQAEFKKTLSVVLIPAIMKGAREPSERVRQEYLRVMGHLVRTFPTWSEVSDMHSLLAGDDEVESSFFNNILTVGKGRQSSALTQISRISEKGELSSKNVSQFFIPLIENFILDREENSNDAHNLAAEATTAIGVLAKSLEWSQYRALLRRFISYVKEKPELTKQIIRLLGRVTDALAFAAEETVGEDPLVESKRSALATTMPRDTKLSNDIKNIMRPLQEYLHDKDESTVSLRVPVAIIVVRLLKLLPQELLNELLPAVLTDICHIIRSKAQEARDMTRDTLAKICVLLGPSCFGFVLKELRGALARGSQLHILSYTMHSILVACTPEYQPGDLDYCLPSIVAIIMDDIFGATGQEKDAEEYGSKMKEVKSSKSHDSMELIARTATLGRLAVLVKPIQALLKEKLNIKMVRKIDELLNRISTGLLMNPAAASHDSLIFCYEVMKDSHSAIPEKKAKVDYKLKKYLIQKGAKKIDRGSTTVYEYKLVRFALDVLRVVLKKHDKLQTTNNLSGFVAMFQDALLDGEEEVKTSCFRLLTTIAKRVPLKYTDGSSVYVGAVEEATRSINRSANTTSDIAQAALKYISVVLRDRKEIPVKDKAVDDLLLRLKDDMTEPAHRHVIFNFLRAILDSKVETAVVYDTLDYVGTVMIQNPDKDTRKLARGAFYQFLSEYPQLNKRWQGNLTFIVDNLEYKGDGGRLSVLDLILLLLTKSARHEYLQEVSEKCFKPLNFVHCNDKNSNCKQSAAELLKIIFAKADDAHLQNYLRLLRILMGNSPVAALKIYGLYYEAMSLENNMKQDSSDVPLILGSITRILKSNELSGVDYSIQLVSALDLGFILVSSFPEILLSPENDALWKLIHQSLSYPDAVVKLSAAKLGQAYTTEFARSNQASLEGLPLSGSHGLQLEGSTVNDLVRRTANVFNTPELTADLAQIVYENLMLLGLIAGANNLPFRGPQDDDEGGDGEENNKGTTLEYLFRRLGYSIRKETPPPARAAALIPKTFALRAVEALANTTRLKAVHLVPCLETILLPLHYLNDDSIPIPYSTDEFFKADYETLKETAKGLMETLKVKVGTEEFSKALLAVRKGVTERRMQRSSKRKIEAVSMPERAGALKKKKVERKKGRRKEKGQEHALKRKEI</sequence>
<dbReference type="OrthoDB" id="360653at2759"/>
<dbReference type="Proteomes" id="UP000887226">
    <property type="component" value="Unassembled WGS sequence"/>
</dbReference>
<organism evidence="5 6">
    <name type="scientific">Calycina marina</name>
    <dbReference type="NCBI Taxonomy" id="1763456"/>
    <lineage>
        <taxon>Eukaryota</taxon>
        <taxon>Fungi</taxon>
        <taxon>Dikarya</taxon>
        <taxon>Ascomycota</taxon>
        <taxon>Pezizomycotina</taxon>
        <taxon>Leotiomycetes</taxon>
        <taxon>Helotiales</taxon>
        <taxon>Pezizellaceae</taxon>
        <taxon>Calycina</taxon>
    </lineage>
</organism>
<evidence type="ECO:0000259" key="3">
    <source>
        <dbReference type="Pfam" id="PF20416"/>
    </source>
</evidence>
<proteinExistence type="predicted"/>
<feature type="domain" description="U3 small nucleolar RNA-associated protein 20 C-terminal" evidence="4">
    <location>
        <begin position="2471"/>
        <end position="2547"/>
    </location>
</feature>
<dbReference type="InterPro" id="IPR057525">
    <property type="entry name" value="UTP20_C"/>
</dbReference>
<dbReference type="Gene3D" id="1.25.10.10">
    <property type="entry name" value="Leucine-rich Repeat Variant"/>
    <property type="match status" value="1"/>
</dbReference>
<evidence type="ECO:0000256" key="1">
    <source>
        <dbReference type="SAM" id="MobiDB-lite"/>
    </source>
</evidence>
<dbReference type="InterPro" id="IPR011989">
    <property type="entry name" value="ARM-like"/>
</dbReference>
<name>A0A9P7Z7W9_9HELO</name>
<evidence type="ECO:0000259" key="2">
    <source>
        <dbReference type="Pfam" id="PF07539"/>
    </source>
</evidence>
<dbReference type="GO" id="GO:0032040">
    <property type="term" value="C:small-subunit processome"/>
    <property type="evidence" value="ECO:0007669"/>
    <property type="project" value="TreeGrafter"/>
</dbReference>
<feature type="compositionally biased region" description="Basic residues" evidence="1">
    <location>
        <begin position="2530"/>
        <end position="2545"/>
    </location>
</feature>
<feature type="region of interest" description="Disordered" evidence="1">
    <location>
        <begin position="1"/>
        <end position="24"/>
    </location>
</feature>
<dbReference type="EMBL" id="MU253799">
    <property type="protein sequence ID" value="KAG9246590.1"/>
    <property type="molecule type" value="Genomic_DNA"/>
</dbReference>
<evidence type="ECO:0000313" key="6">
    <source>
        <dbReference type="Proteomes" id="UP000887226"/>
    </source>
</evidence>
<feature type="domain" description="U3 small nucleolar RNA-associated protein 20" evidence="3">
    <location>
        <begin position="1645"/>
        <end position="1863"/>
    </location>
</feature>
<dbReference type="GO" id="GO:0030686">
    <property type="term" value="C:90S preribosome"/>
    <property type="evidence" value="ECO:0007669"/>
    <property type="project" value="TreeGrafter"/>
</dbReference>
<feature type="compositionally biased region" description="Basic and acidic residues" evidence="1">
    <location>
        <begin position="2546"/>
        <end position="2557"/>
    </location>
</feature>
<gene>
    <name evidence="5" type="ORF">BJ878DRAFT_455979</name>
</gene>